<feature type="compositionally biased region" description="Basic and acidic residues" evidence="1">
    <location>
        <begin position="35"/>
        <end position="44"/>
    </location>
</feature>
<feature type="compositionally biased region" description="Basic residues" evidence="1">
    <location>
        <begin position="45"/>
        <end position="58"/>
    </location>
</feature>
<reference evidence="2" key="1">
    <citation type="submission" date="2015-07" db="EMBL/GenBank/DDBJ databases">
        <title>Transcriptome Assembly of Anthurium amnicola.</title>
        <authorList>
            <person name="Suzuki J."/>
        </authorList>
    </citation>
    <scope>NUCLEOTIDE SEQUENCE</scope>
</reference>
<proteinExistence type="predicted"/>
<evidence type="ECO:0000313" key="2">
    <source>
        <dbReference type="EMBL" id="JAT47686.1"/>
    </source>
</evidence>
<sequence>GRGVAAQRRSRQRQAHPGGAEGPVPGGAPPAPTRVESDGLDVVRRPRGHLPRHLRRRAGPPGVAGHAGPQERRRAWQRVRAAQEGEPGPAAFPGLGGQVGVVAPAEVGTALHAVQLAVLVM</sequence>
<feature type="compositionally biased region" description="Low complexity" evidence="1">
    <location>
        <begin position="59"/>
        <end position="68"/>
    </location>
</feature>
<organism evidence="2">
    <name type="scientific">Anthurium amnicola</name>
    <dbReference type="NCBI Taxonomy" id="1678845"/>
    <lineage>
        <taxon>Eukaryota</taxon>
        <taxon>Viridiplantae</taxon>
        <taxon>Streptophyta</taxon>
        <taxon>Embryophyta</taxon>
        <taxon>Tracheophyta</taxon>
        <taxon>Spermatophyta</taxon>
        <taxon>Magnoliopsida</taxon>
        <taxon>Liliopsida</taxon>
        <taxon>Araceae</taxon>
        <taxon>Pothoideae</taxon>
        <taxon>Potheae</taxon>
        <taxon>Anthurium</taxon>
    </lineage>
</organism>
<gene>
    <name evidence="2" type="ORF">g.137113</name>
</gene>
<protein>
    <submittedName>
        <fullName evidence="2">Uncharacterized protein</fullName>
    </submittedName>
</protein>
<accession>A0A1D1XZ77</accession>
<evidence type="ECO:0000256" key="1">
    <source>
        <dbReference type="SAM" id="MobiDB-lite"/>
    </source>
</evidence>
<dbReference type="EMBL" id="GDJX01020250">
    <property type="protein sequence ID" value="JAT47686.1"/>
    <property type="molecule type" value="Transcribed_RNA"/>
</dbReference>
<feature type="region of interest" description="Disordered" evidence="1">
    <location>
        <begin position="1"/>
        <end position="76"/>
    </location>
</feature>
<dbReference type="AlphaFoldDB" id="A0A1D1XZ77"/>
<feature type="non-terminal residue" evidence="2">
    <location>
        <position position="121"/>
    </location>
</feature>
<feature type="non-terminal residue" evidence="2">
    <location>
        <position position="1"/>
    </location>
</feature>
<name>A0A1D1XZ77_9ARAE</name>